<organism evidence="1">
    <name type="scientific">bioreactor metagenome</name>
    <dbReference type="NCBI Taxonomy" id="1076179"/>
    <lineage>
        <taxon>unclassified sequences</taxon>
        <taxon>metagenomes</taxon>
        <taxon>ecological metagenomes</taxon>
    </lineage>
</organism>
<name>A0A645DQQ2_9ZZZZ</name>
<comment type="caution">
    <text evidence="1">The sequence shown here is derived from an EMBL/GenBank/DDBJ whole genome shotgun (WGS) entry which is preliminary data.</text>
</comment>
<protein>
    <recommendedName>
        <fullName evidence="2">EF2563 family selenium-dependent molybdenum hydroxylase system protein</fullName>
    </recommendedName>
</protein>
<sequence>MLDKGNIAVIADESAECIMELKPDIVIDAILAKKNIGTKISDAPVVIAVGPGFEAGVDCHAVVETQRGHYLGRVFLKGRAAENTGVPGNIGGYTVERIIRAVKDGMFRPVCGIGDVVEAGQTVAYVDDEPVKCLIGGVLRGILPDNTMVYKGMKSGDVDPRCNIEHCYSVSDKALAVGGGVLEACLALIPSIVTSKEE</sequence>
<evidence type="ECO:0000313" key="1">
    <source>
        <dbReference type="EMBL" id="MPM91579.1"/>
    </source>
</evidence>
<proteinExistence type="predicted"/>
<reference evidence="1" key="1">
    <citation type="submission" date="2019-08" db="EMBL/GenBank/DDBJ databases">
        <authorList>
            <person name="Kucharzyk K."/>
            <person name="Murdoch R.W."/>
            <person name="Higgins S."/>
            <person name="Loffler F."/>
        </authorList>
    </citation>
    <scope>NUCLEOTIDE SEQUENCE</scope>
</reference>
<evidence type="ECO:0008006" key="2">
    <source>
        <dbReference type="Google" id="ProtNLM"/>
    </source>
</evidence>
<dbReference type="AlphaFoldDB" id="A0A645DQQ2"/>
<gene>
    <name evidence="1" type="ORF">SDC9_138710</name>
</gene>
<dbReference type="EMBL" id="VSSQ01038617">
    <property type="protein sequence ID" value="MPM91579.1"/>
    <property type="molecule type" value="Genomic_DNA"/>
</dbReference>
<dbReference type="InterPro" id="IPR017695">
    <property type="entry name" value="Se-dep_Mo_hydrolase_YqeB"/>
</dbReference>
<accession>A0A645DQQ2</accession>
<dbReference type="NCBIfam" id="TIGR03309">
    <property type="entry name" value="matur_yqeB"/>
    <property type="match status" value="1"/>
</dbReference>